<keyword evidence="3" id="KW-1185">Reference proteome</keyword>
<dbReference type="PANTHER" id="PTHR43245">
    <property type="entry name" value="BIFUNCTIONAL POLYMYXIN RESISTANCE PROTEIN ARNA"/>
    <property type="match status" value="1"/>
</dbReference>
<dbReference type="InterPro" id="IPR050177">
    <property type="entry name" value="Lipid_A_modif_metabolic_enz"/>
</dbReference>
<gene>
    <name evidence="2" type="ORF">DRB17_03745</name>
</gene>
<dbReference type="InterPro" id="IPR036291">
    <property type="entry name" value="NAD(P)-bd_dom_sf"/>
</dbReference>
<dbReference type="EMBL" id="QPMH01000002">
    <property type="protein sequence ID" value="RDD63604.1"/>
    <property type="molecule type" value="Genomic_DNA"/>
</dbReference>
<reference evidence="2 3" key="1">
    <citation type="submission" date="2018-07" db="EMBL/GenBank/DDBJ databases">
        <title>Venubactetium sediminum gen. nov., sp. nov., isolated from a marine solar saltern.</title>
        <authorList>
            <person name="Wang S."/>
        </authorList>
    </citation>
    <scope>NUCLEOTIDE SEQUENCE [LARGE SCALE GENOMIC DNA]</scope>
    <source>
        <strain evidence="2 3">WD2A32</strain>
    </source>
</reference>
<dbReference type="Gene3D" id="3.40.50.720">
    <property type="entry name" value="NAD(P)-binding Rossmann-like Domain"/>
    <property type="match status" value="1"/>
</dbReference>
<protein>
    <submittedName>
        <fullName evidence="2">NAD-dependent epimerase/dehydratase family protein</fullName>
    </submittedName>
</protein>
<accession>A0A369TG88</accession>
<dbReference type="SUPFAM" id="SSF51735">
    <property type="entry name" value="NAD(P)-binding Rossmann-fold domains"/>
    <property type="match status" value="1"/>
</dbReference>
<evidence type="ECO:0000313" key="3">
    <source>
        <dbReference type="Proteomes" id="UP000253941"/>
    </source>
</evidence>
<proteinExistence type="predicted"/>
<feature type="domain" description="NAD-dependent epimerase/dehydratase" evidence="1">
    <location>
        <begin position="1"/>
        <end position="220"/>
    </location>
</feature>
<organism evidence="2 3">
    <name type="scientific">Ferruginivarius sediminum</name>
    <dbReference type="NCBI Taxonomy" id="2661937"/>
    <lineage>
        <taxon>Bacteria</taxon>
        <taxon>Pseudomonadati</taxon>
        <taxon>Pseudomonadota</taxon>
        <taxon>Alphaproteobacteria</taxon>
        <taxon>Rhodospirillales</taxon>
        <taxon>Rhodospirillaceae</taxon>
        <taxon>Ferruginivarius</taxon>
    </lineage>
</organism>
<dbReference type="PANTHER" id="PTHR43245:SF58">
    <property type="entry name" value="BLL5923 PROTEIN"/>
    <property type="match status" value="1"/>
</dbReference>
<evidence type="ECO:0000259" key="1">
    <source>
        <dbReference type="Pfam" id="PF01370"/>
    </source>
</evidence>
<dbReference type="Proteomes" id="UP000253941">
    <property type="component" value="Unassembled WGS sequence"/>
</dbReference>
<comment type="caution">
    <text evidence="2">The sequence shown here is derived from an EMBL/GenBank/DDBJ whole genome shotgun (WGS) entry which is preliminary data.</text>
</comment>
<sequence length="321" mass="34356">MLVTGAGGFVGRHVLAAAEAAGARAAGTGSAGLPSLGNRQARDDLVSGEAASHWRELMHGIDAVVHLAGRAHVRDGGQADTESAFERDNTELTFALARVAADAGVRRFVFLSTIGVNGTSTDVTPFAPDDRPNPASPYARSKWHAEQRLWEIASNAGLEVAIVRPPLVYGAGAPGNIRRLARVVERGWPMPFGAVRNRRHFMNVEDLADLLVRCALRPEAAGRLFLAADAVAISTPELIRCLGDALGRPARLFPVPPSLLALGTRLVGQPQLVDQLLRSLEIRIEETKQTLDWVPRRGLHEGLRAMAADMRGSQGNSDTSQ</sequence>
<dbReference type="AlphaFoldDB" id="A0A369TG88"/>
<dbReference type="Pfam" id="PF01370">
    <property type="entry name" value="Epimerase"/>
    <property type="match status" value="1"/>
</dbReference>
<evidence type="ECO:0000313" key="2">
    <source>
        <dbReference type="EMBL" id="RDD63604.1"/>
    </source>
</evidence>
<dbReference type="InterPro" id="IPR001509">
    <property type="entry name" value="Epimerase_deHydtase"/>
</dbReference>
<name>A0A369TG88_9PROT</name>